<dbReference type="Proteomes" id="UP001057381">
    <property type="component" value="Chromosome"/>
</dbReference>
<proteinExistence type="predicted"/>
<reference evidence="1" key="1">
    <citation type="submission" date="2021-04" db="EMBL/GenBank/DDBJ databases">
        <title>Complete Genome Sequences of Macrococcus spp. from dog and cattle.</title>
        <authorList>
            <person name="Schwendener S."/>
            <person name="Perreten V."/>
        </authorList>
    </citation>
    <scope>NUCLEOTIDE SEQUENCE</scope>
    <source>
        <strain evidence="1">Epi0143-OL</strain>
    </source>
</reference>
<organism evidence="1 2">
    <name type="scientific">Macrococcus equipercicus</name>
    <dbReference type="NCBI Taxonomy" id="69967"/>
    <lineage>
        <taxon>Bacteria</taxon>
        <taxon>Bacillati</taxon>
        <taxon>Bacillota</taxon>
        <taxon>Bacilli</taxon>
        <taxon>Bacillales</taxon>
        <taxon>Staphylococcaceae</taxon>
        <taxon>Macrococcus</taxon>
    </lineage>
</organism>
<gene>
    <name evidence="1" type="ORF">KFV11_05235</name>
</gene>
<dbReference type="AlphaFoldDB" id="A0A9Q9F2G2"/>
<dbReference type="KEGG" id="mequ:KFV11_05235"/>
<accession>A0A9Q9F2G2</accession>
<evidence type="ECO:0000313" key="1">
    <source>
        <dbReference type="EMBL" id="UTH14755.1"/>
    </source>
</evidence>
<name>A0A9Q9F2G2_9STAP</name>
<protein>
    <submittedName>
        <fullName evidence="1">Uncharacterized protein</fullName>
    </submittedName>
</protein>
<evidence type="ECO:0000313" key="2">
    <source>
        <dbReference type="Proteomes" id="UP001057381"/>
    </source>
</evidence>
<dbReference type="RefSeq" id="WP_254250532.1">
    <property type="nucleotide sequence ID" value="NZ_CP073809.1"/>
</dbReference>
<dbReference type="EMBL" id="CP073809">
    <property type="protein sequence ID" value="UTH14755.1"/>
    <property type="molecule type" value="Genomic_DNA"/>
</dbReference>
<sequence>MLKDYPWMLTAIESDLLSNDSMSTAQYGIQAAMPKGQGQTGDKVYNLVLKRQGTHSYIYKLATKVKFIDEHEHVIKNDKDMYILELLKRGYSHTQIGLLVQLHKSQVGKRIDGIVEKLSNASKSTE</sequence>